<reference evidence="1" key="1">
    <citation type="journal article" date="2021" name="Proc. Natl. Acad. Sci. U.S.A.">
        <title>A Catalog of Tens of Thousands of Viruses from Human Metagenomes Reveals Hidden Associations with Chronic Diseases.</title>
        <authorList>
            <person name="Tisza M.J."/>
            <person name="Buck C.B."/>
        </authorList>
    </citation>
    <scope>NUCLEOTIDE SEQUENCE</scope>
    <source>
        <strain evidence="1">CtSXZ3</strain>
    </source>
</reference>
<name>A0A8S5VEP1_9CAUD</name>
<organism evidence="1">
    <name type="scientific">Siphoviridae sp. ctSXZ3</name>
    <dbReference type="NCBI Taxonomy" id="2825510"/>
    <lineage>
        <taxon>Viruses</taxon>
        <taxon>Duplodnaviria</taxon>
        <taxon>Heunggongvirae</taxon>
        <taxon>Uroviricota</taxon>
        <taxon>Caudoviricetes</taxon>
    </lineage>
</organism>
<dbReference type="SUPFAM" id="SSF52540">
    <property type="entry name" value="P-loop containing nucleoside triphosphate hydrolases"/>
    <property type="match status" value="2"/>
</dbReference>
<protein>
    <submittedName>
        <fullName evidence="1">Chromatin remodeling complex ATPase</fullName>
    </submittedName>
</protein>
<dbReference type="Gene3D" id="3.40.50.300">
    <property type="entry name" value="P-loop containing nucleotide triphosphate hydrolases"/>
    <property type="match status" value="2"/>
</dbReference>
<dbReference type="EMBL" id="BK016252">
    <property type="protein sequence ID" value="DAG05188.1"/>
    <property type="molecule type" value="Genomic_DNA"/>
</dbReference>
<dbReference type="InterPro" id="IPR027417">
    <property type="entry name" value="P-loop_NTPase"/>
</dbReference>
<sequence length="408" mass="47644">MNIELRPAQLKAANSLVSGSILCGGVGTGKSRTSLFFFFCRICGGKIKVNGEGEYKRAEYPVPLYIITTARKRDSLEWEKELADFGLAQNSSDTTRIKVVVDSWNNIKKYTDVERAFFIFDEQRLVGSGTWVRSFYKIARNNRWILLSATPGDKWHDYIPVFVANGFYRNKTEFEHEHVSWKNFRNYRLVDRYLGLRKLEVLRRRLLVTIPIEKHTERHTERLRASYDVSEYFEIHKKRWNPETKAPIKNAGELCGLLRKVVGRDSSKIRHLMDVLEKRGRAIVFYNYDWELEILRGALARLEVTFAEWNGHKHEPIPETEQWAYLVQYTAGAEGWNCVTCDTVVFFSDNYSYKVMEQAAGRIDRMNTPFTDLWYYHIRSDAPIDRAVASAIRQKRAFSESIFAKNRS</sequence>
<evidence type="ECO:0000313" key="1">
    <source>
        <dbReference type="EMBL" id="DAG05188.1"/>
    </source>
</evidence>
<proteinExistence type="predicted"/>
<accession>A0A8S5VEP1</accession>